<reference evidence="8" key="1">
    <citation type="submission" date="2021-02" db="EMBL/GenBank/DDBJ databases">
        <authorList>
            <person name="Dougan E. K."/>
            <person name="Rhodes N."/>
            <person name="Thang M."/>
            <person name="Chan C."/>
        </authorList>
    </citation>
    <scope>NUCLEOTIDE SEQUENCE</scope>
</reference>
<name>A0A812I3M5_9DINO</name>
<evidence type="ECO:0000256" key="2">
    <source>
        <dbReference type="ARBA" id="ARBA00004496"/>
    </source>
</evidence>
<keyword evidence="9" id="KW-1185">Reference proteome</keyword>
<organism evidence="8 9">
    <name type="scientific">Symbiodinium natans</name>
    <dbReference type="NCBI Taxonomy" id="878477"/>
    <lineage>
        <taxon>Eukaryota</taxon>
        <taxon>Sar</taxon>
        <taxon>Alveolata</taxon>
        <taxon>Dinophyceae</taxon>
        <taxon>Suessiales</taxon>
        <taxon>Symbiodiniaceae</taxon>
        <taxon>Symbiodinium</taxon>
    </lineage>
</organism>
<dbReference type="Pfam" id="PF11527">
    <property type="entry name" value="ARL2_Bind_BART"/>
    <property type="match status" value="1"/>
</dbReference>
<dbReference type="Gene3D" id="1.20.1520.10">
    <property type="entry name" value="ADP-ribosylation factor-like 2-binding protein, domain"/>
    <property type="match status" value="1"/>
</dbReference>
<dbReference type="Proteomes" id="UP000604046">
    <property type="component" value="Unassembled WGS sequence"/>
</dbReference>
<dbReference type="AlphaFoldDB" id="A0A812I3M5"/>
<dbReference type="GO" id="GO:0005929">
    <property type="term" value="C:cilium"/>
    <property type="evidence" value="ECO:0007669"/>
    <property type="project" value="UniProtKB-SubCell"/>
</dbReference>
<evidence type="ECO:0000256" key="3">
    <source>
        <dbReference type="ARBA" id="ARBA00022490"/>
    </source>
</evidence>
<gene>
    <name evidence="8" type="ORF">SNAT2548_LOCUS2581</name>
</gene>
<evidence type="ECO:0000256" key="6">
    <source>
        <dbReference type="SAM" id="MobiDB-lite"/>
    </source>
</evidence>
<dbReference type="InterPro" id="IPR042541">
    <property type="entry name" value="BART_sf"/>
</dbReference>
<feature type="domain" description="BART" evidence="7">
    <location>
        <begin position="105"/>
        <end position="196"/>
    </location>
</feature>
<comment type="subcellular location">
    <subcellularLocation>
        <location evidence="1">Cell projection</location>
        <location evidence="1">Cilium</location>
    </subcellularLocation>
    <subcellularLocation>
        <location evidence="2">Cytoplasm</location>
    </subcellularLocation>
</comment>
<proteinExistence type="predicted"/>
<dbReference type="GO" id="GO:0005737">
    <property type="term" value="C:cytoplasm"/>
    <property type="evidence" value="ECO:0007669"/>
    <property type="project" value="UniProtKB-SubCell"/>
</dbReference>
<keyword evidence="4" id="KW-0969">Cilium</keyword>
<evidence type="ECO:0000256" key="1">
    <source>
        <dbReference type="ARBA" id="ARBA00004138"/>
    </source>
</evidence>
<evidence type="ECO:0000256" key="4">
    <source>
        <dbReference type="ARBA" id="ARBA00023069"/>
    </source>
</evidence>
<feature type="compositionally biased region" description="Polar residues" evidence="6">
    <location>
        <begin position="26"/>
        <end position="35"/>
    </location>
</feature>
<sequence length="470" mass="52406">ILQPVRTGGRQGRSNRHDSQVMGSGCTKTSASSTKEFAKEGAPSPESPLRTEALETPLPNVPNVVDKEVHEAHGALGAPVQASLGPLVTALVSQKLDHILQEEVPVWDASCRSFGRLQSQDEMEQDASVHERAKIHREFLARLENYFQDVCSQTGISTPDVAQLLHKEAARSDGARLILNRLLKYTDYNAFAKLMHGHFWATVKEVRLFWDIENVGWDEMQHSGRDVVKGLRDFLDARNLGGFAAQLWAVAPTWRFAESPRVVDDLEDAAIQAVNCKSKPEAADHVIKGEIEKAALLYGKYEVPAHTVVFILITSDQDFTDVLQRLKYAGYKTVLIHNARKGSRHVDMMSLYASHAFSWKEVLPALPAPRRSDRSDWQRLLDWARGRVHPAVWVNAREEAPRLWRVSLQFGRGCDPNEINLSEGETKQGAARAALECLAKLLGDQVEVSNLEQRVLHTALSQGAQAERQA</sequence>
<dbReference type="EMBL" id="CAJNDS010000154">
    <property type="protein sequence ID" value="CAE6971247.1"/>
    <property type="molecule type" value="Genomic_DNA"/>
</dbReference>
<evidence type="ECO:0000259" key="7">
    <source>
        <dbReference type="Pfam" id="PF11527"/>
    </source>
</evidence>
<accession>A0A812I3M5</accession>
<feature type="non-terminal residue" evidence="8">
    <location>
        <position position="1"/>
    </location>
</feature>
<evidence type="ECO:0000256" key="5">
    <source>
        <dbReference type="ARBA" id="ARBA00023273"/>
    </source>
</evidence>
<comment type="caution">
    <text evidence="8">The sequence shown here is derived from an EMBL/GenBank/DDBJ whole genome shotgun (WGS) entry which is preliminary data.</text>
</comment>
<evidence type="ECO:0000313" key="8">
    <source>
        <dbReference type="EMBL" id="CAE6971247.1"/>
    </source>
</evidence>
<evidence type="ECO:0000313" key="9">
    <source>
        <dbReference type="Proteomes" id="UP000604046"/>
    </source>
</evidence>
<dbReference type="InterPro" id="IPR023379">
    <property type="entry name" value="BART_dom"/>
</dbReference>
<keyword evidence="3" id="KW-0963">Cytoplasm</keyword>
<keyword evidence="5" id="KW-0966">Cell projection</keyword>
<feature type="region of interest" description="Disordered" evidence="6">
    <location>
        <begin position="1"/>
        <end position="52"/>
    </location>
</feature>
<protein>
    <recommendedName>
        <fullName evidence="7">BART domain-containing protein</fullName>
    </recommendedName>
</protein>
<dbReference type="OrthoDB" id="549353at2759"/>